<keyword evidence="1" id="KW-1133">Transmembrane helix</keyword>
<proteinExistence type="predicted"/>
<name>A0A150X2H5_9BACT</name>
<keyword evidence="1" id="KW-0812">Transmembrane</keyword>
<sequence>MDKQQSPLQKAKTYIKVLGSISLILAPLLSLIGWGISYDSLTSLFSFNFSYQATNGAAYLTPTTDPALVFRYYLLPHYFIYASMPVYIALGLTLMFATYKKTPWLSFIGAILSIIGAVYFIGVLGAYLSAPIGSVAMTNILKISFALCILVFVGNVLLGLSLYKANITAKWTSLLFIFGNILILVFPGIENWMALGSLMMLIAMLPLTKIILKRHP</sequence>
<feature type="transmembrane region" description="Helical" evidence="1">
    <location>
        <begin position="78"/>
        <end position="97"/>
    </location>
</feature>
<dbReference type="RefSeq" id="WP_068417663.1">
    <property type="nucleotide sequence ID" value="NZ_LRDB01000050.1"/>
</dbReference>
<evidence type="ECO:0000313" key="2">
    <source>
        <dbReference type="EMBL" id="KYG72914.1"/>
    </source>
</evidence>
<dbReference type="STRING" id="296218.AWN68_09450"/>
<keyword evidence="1" id="KW-0472">Membrane</keyword>
<reference evidence="2 3" key="1">
    <citation type="submission" date="2016-01" db="EMBL/GenBank/DDBJ databases">
        <title>Genome sequencing of Roseivirga echinicomitans KMM 6058.</title>
        <authorList>
            <person name="Selvaratnam C."/>
            <person name="Thevarajoo S."/>
            <person name="Goh K.M."/>
            <person name="Ee R."/>
            <person name="Chan K.-G."/>
            <person name="Chong C.S."/>
        </authorList>
    </citation>
    <scope>NUCLEOTIDE SEQUENCE [LARGE SCALE GENOMIC DNA]</scope>
    <source>
        <strain evidence="2 3">KMM 6058</strain>
    </source>
</reference>
<dbReference type="EMBL" id="LRDB01000050">
    <property type="protein sequence ID" value="KYG72914.1"/>
    <property type="molecule type" value="Genomic_DNA"/>
</dbReference>
<organism evidence="2 3">
    <name type="scientific">Roseivirga echinicomitans</name>
    <dbReference type="NCBI Taxonomy" id="296218"/>
    <lineage>
        <taxon>Bacteria</taxon>
        <taxon>Pseudomonadati</taxon>
        <taxon>Bacteroidota</taxon>
        <taxon>Cytophagia</taxon>
        <taxon>Cytophagales</taxon>
        <taxon>Roseivirgaceae</taxon>
        <taxon>Roseivirga</taxon>
    </lineage>
</organism>
<evidence type="ECO:0000256" key="1">
    <source>
        <dbReference type="SAM" id="Phobius"/>
    </source>
</evidence>
<feature type="transmembrane region" description="Helical" evidence="1">
    <location>
        <begin position="104"/>
        <end position="128"/>
    </location>
</feature>
<accession>A0A150X2H5</accession>
<feature type="transmembrane region" description="Helical" evidence="1">
    <location>
        <begin position="167"/>
        <end position="186"/>
    </location>
</feature>
<gene>
    <name evidence="2" type="ORF">AWN68_09450</name>
</gene>
<comment type="caution">
    <text evidence="2">The sequence shown here is derived from an EMBL/GenBank/DDBJ whole genome shotgun (WGS) entry which is preliminary data.</text>
</comment>
<dbReference type="OrthoDB" id="4937429at2"/>
<evidence type="ECO:0000313" key="3">
    <source>
        <dbReference type="Proteomes" id="UP000075615"/>
    </source>
</evidence>
<keyword evidence="3" id="KW-1185">Reference proteome</keyword>
<feature type="transmembrane region" description="Helical" evidence="1">
    <location>
        <begin position="140"/>
        <end position="160"/>
    </location>
</feature>
<dbReference type="AlphaFoldDB" id="A0A150X2H5"/>
<protein>
    <submittedName>
        <fullName evidence="2">Uncharacterized protein</fullName>
    </submittedName>
</protein>
<feature type="transmembrane region" description="Helical" evidence="1">
    <location>
        <begin position="14"/>
        <end position="36"/>
    </location>
</feature>
<dbReference type="Proteomes" id="UP000075615">
    <property type="component" value="Unassembled WGS sequence"/>
</dbReference>